<evidence type="ECO:0000256" key="1">
    <source>
        <dbReference type="ARBA" id="ARBA00001946"/>
    </source>
</evidence>
<evidence type="ECO:0000256" key="12">
    <source>
        <dbReference type="ARBA" id="ARBA00023080"/>
    </source>
</evidence>
<dbReference type="InterPro" id="IPR023005">
    <property type="entry name" value="Nucleoside_diP_kinase_AS"/>
</dbReference>
<dbReference type="PROSITE" id="PS51374">
    <property type="entry name" value="NDPK_LIKE"/>
    <property type="match status" value="1"/>
</dbReference>
<dbReference type="GO" id="GO:0005758">
    <property type="term" value="C:mitochondrial intermembrane space"/>
    <property type="evidence" value="ECO:0007669"/>
    <property type="project" value="UniProtKB-SubCell"/>
</dbReference>
<comment type="similarity">
    <text evidence="4">Belongs to the NDK family.</text>
</comment>
<dbReference type="GO" id="GO:0004550">
    <property type="term" value="F:nucleoside diphosphate kinase activity"/>
    <property type="evidence" value="ECO:0007669"/>
    <property type="project" value="UniProtKB-EC"/>
</dbReference>
<dbReference type="GO" id="GO:0006183">
    <property type="term" value="P:GTP biosynthetic process"/>
    <property type="evidence" value="ECO:0007669"/>
    <property type="project" value="InterPro"/>
</dbReference>
<dbReference type="PROSITE" id="PS00469">
    <property type="entry name" value="NDPK"/>
    <property type="match status" value="1"/>
</dbReference>
<evidence type="ECO:0000256" key="6">
    <source>
        <dbReference type="ARBA" id="ARBA00022679"/>
    </source>
</evidence>
<evidence type="ECO:0000256" key="5">
    <source>
        <dbReference type="ARBA" id="ARBA00012966"/>
    </source>
</evidence>
<comment type="subcellular location">
    <subcellularLocation>
        <location evidence="3">Mitochondrion intermembrane space</location>
    </subcellularLocation>
    <subcellularLocation>
        <location evidence="2">Mitochondrion matrix</location>
    </subcellularLocation>
</comment>
<organism evidence="14">
    <name type="scientific">marine metagenome</name>
    <dbReference type="NCBI Taxonomy" id="408172"/>
    <lineage>
        <taxon>unclassified sequences</taxon>
        <taxon>metagenomes</taxon>
        <taxon>ecological metagenomes</taxon>
    </lineage>
</organism>
<dbReference type="CDD" id="cd04413">
    <property type="entry name" value="NDPk_I"/>
    <property type="match status" value="1"/>
</dbReference>
<proteinExistence type="inferred from homology"/>
<dbReference type="GO" id="GO:0005524">
    <property type="term" value="F:ATP binding"/>
    <property type="evidence" value="ECO:0007669"/>
    <property type="project" value="UniProtKB-KW"/>
</dbReference>
<accession>A0A383DG17</accession>
<feature type="non-terminal residue" evidence="14">
    <location>
        <position position="1"/>
    </location>
</feature>
<dbReference type="InterPro" id="IPR036850">
    <property type="entry name" value="NDK-like_dom_sf"/>
</dbReference>
<dbReference type="SUPFAM" id="SSF54919">
    <property type="entry name" value="Nucleoside diphosphate kinase, NDK"/>
    <property type="match status" value="1"/>
</dbReference>
<keyword evidence="8" id="KW-0547">Nucleotide-binding</keyword>
<dbReference type="EC" id="2.7.4.6" evidence="5"/>
<dbReference type="Gene3D" id="3.30.70.141">
    <property type="entry name" value="Nucleoside diphosphate kinase-like domain"/>
    <property type="match status" value="1"/>
</dbReference>
<evidence type="ECO:0000256" key="7">
    <source>
        <dbReference type="ARBA" id="ARBA00022723"/>
    </source>
</evidence>
<evidence type="ECO:0000259" key="13">
    <source>
        <dbReference type="SMART" id="SM00562"/>
    </source>
</evidence>
<dbReference type="Pfam" id="PF00334">
    <property type="entry name" value="NDK"/>
    <property type="match status" value="1"/>
</dbReference>
<evidence type="ECO:0000256" key="3">
    <source>
        <dbReference type="ARBA" id="ARBA00004569"/>
    </source>
</evidence>
<evidence type="ECO:0000256" key="8">
    <source>
        <dbReference type="ARBA" id="ARBA00022741"/>
    </source>
</evidence>
<evidence type="ECO:0000256" key="10">
    <source>
        <dbReference type="ARBA" id="ARBA00022840"/>
    </source>
</evidence>
<evidence type="ECO:0000256" key="2">
    <source>
        <dbReference type="ARBA" id="ARBA00004305"/>
    </source>
</evidence>
<reference evidence="14" key="1">
    <citation type="submission" date="2018-05" db="EMBL/GenBank/DDBJ databases">
        <authorList>
            <person name="Lanie J.A."/>
            <person name="Ng W.-L."/>
            <person name="Kazmierczak K.M."/>
            <person name="Andrzejewski T.M."/>
            <person name="Davidsen T.M."/>
            <person name="Wayne K.J."/>
            <person name="Tettelin H."/>
            <person name="Glass J.I."/>
            <person name="Rusch D."/>
            <person name="Podicherti R."/>
            <person name="Tsui H.-C.T."/>
            <person name="Winkler M.E."/>
        </authorList>
    </citation>
    <scope>NUCLEOTIDE SEQUENCE</scope>
</reference>
<keyword evidence="9" id="KW-0418">Kinase</keyword>
<dbReference type="GO" id="GO:0005759">
    <property type="term" value="C:mitochondrial matrix"/>
    <property type="evidence" value="ECO:0007669"/>
    <property type="project" value="UniProtKB-SubCell"/>
</dbReference>
<keyword evidence="11" id="KW-0460">Magnesium</keyword>
<keyword evidence="12" id="KW-0546">Nucleotide metabolism</keyword>
<sequence>VGEVVRRFEHKGLKLIGLKLFKLLGEKAEELYQPHRGKFFYNYLIKFMTSSPIVAICLEGANAIDIVRMINGATKPEEAQPGSIRGDFSIDITHNVVHASDSVENAERELAILFDPSELNEYQRIDDEILYSPEC</sequence>
<dbReference type="PANTHER" id="PTHR11349">
    <property type="entry name" value="NUCLEOSIDE DIPHOSPHATE KINASE"/>
    <property type="match status" value="1"/>
</dbReference>
<dbReference type="AlphaFoldDB" id="A0A383DG17"/>
<evidence type="ECO:0000256" key="9">
    <source>
        <dbReference type="ARBA" id="ARBA00022777"/>
    </source>
</evidence>
<evidence type="ECO:0000313" key="14">
    <source>
        <dbReference type="EMBL" id="SVE43426.1"/>
    </source>
</evidence>
<dbReference type="GO" id="GO:0006228">
    <property type="term" value="P:UTP biosynthetic process"/>
    <property type="evidence" value="ECO:0007669"/>
    <property type="project" value="InterPro"/>
</dbReference>
<keyword evidence="10" id="KW-0067">ATP-binding</keyword>
<dbReference type="FunFam" id="3.30.70.141:FF:000017">
    <property type="entry name" value="Nucleoside diphosphate kinase"/>
    <property type="match status" value="1"/>
</dbReference>
<dbReference type="InterPro" id="IPR001564">
    <property type="entry name" value="Nucleoside_diP_kinase"/>
</dbReference>
<feature type="domain" description="Nucleoside diphosphate kinase-like" evidence="13">
    <location>
        <begin position="1"/>
        <end position="121"/>
    </location>
</feature>
<dbReference type="InterPro" id="IPR034907">
    <property type="entry name" value="NDK-like_dom"/>
</dbReference>
<dbReference type="GO" id="GO:0046872">
    <property type="term" value="F:metal ion binding"/>
    <property type="evidence" value="ECO:0007669"/>
    <property type="project" value="UniProtKB-KW"/>
</dbReference>
<dbReference type="EMBL" id="UINC01217014">
    <property type="protein sequence ID" value="SVE43426.1"/>
    <property type="molecule type" value="Genomic_DNA"/>
</dbReference>
<keyword evidence="7" id="KW-0479">Metal-binding</keyword>
<dbReference type="SMART" id="SM00562">
    <property type="entry name" value="NDK"/>
    <property type="match status" value="1"/>
</dbReference>
<dbReference type="PRINTS" id="PR01243">
    <property type="entry name" value="NUCDPKINASE"/>
</dbReference>
<name>A0A383DG17_9ZZZZ</name>
<protein>
    <recommendedName>
        <fullName evidence="5">nucleoside-diphosphate kinase</fullName>
        <ecNumber evidence="5">2.7.4.6</ecNumber>
    </recommendedName>
</protein>
<dbReference type="GO" id="GO:0006241">
    <property type="term" value="P:CTP biosynthetic process"/>
    <property type="evidence" value="ECO:0007669"/>
    <property type="project" value="InterPro"/>
</dbReference>
<keyword evidence="6" id="KW-0808">Transferase</keyword>
<comment type="cofactor">
    <cofactor evidence="1">
        <name>Mg(2+)</name>
        <dbReference type="ChEBI" id="CHEBI:18420"/>
    </cofactor>
</comment>
<evidence type="ECO:0000256" key="11">
    <source>
        <dbReference type="ARBA" id="ARBA00022842"/>
    </source>
</evidence>
<evidence type="ECO:0000256" key="4">
    <source>
        <dbReference type="ARBA" id="ARBA00008142"/>
    </source>
</evidence>
<gene>
    <name evidence="14" type="ORF">METZ01_LOCUS496280</name>
</gene>